<dbReference type="SUPFAM" id="SSF52540">
    <property type="entry name" value="P-loop containing nucleoside triphosphate hydrolases"/>
    <property type="match status" value="1"/>
</dbReference>
<name>A0AAE3T716_RALSL</name>
<feature type="compositionally biased region" description="Basic and acidic residues" evidence="1">
    <location>
        <begin position="712"/>
        <end position="721"/>
    </location>
</feature>
<evidence type="ECO:0000256" key="1">
    <source>
        <dbReference type="SAM" id="MobiDB-lite"/>
    </source>
</evidence>
<organism evidence="3 4">
    <name type="scientific">Ralstonia solanacearum</name>
    <name type="common">Pseudomonas solanacearum</name>
    <dbReference type="NCBI Taxonomy" id="305"/>
    <lineage>
        <taxon>Bacteria</taxon>
        <taxon>Pseudomonadati</taxon>
        <taxon>Pseudomonadota</taxon>
        <taxon>Betaproteobacteria</taxon>
        <taxon>Burkholderiales</taxon>
        <taxon>Burkholderiaceae</taxon>
        <taxon>Ralstonia</taxon>
        <taxon>Ralstonia solanacearum species complex</taxon>
    </lineage>
</organism>
<dbReference type="Pfam" id="PF13362">
    <property type="entry name" value="Toprim_3"/>
    <property type="match status" value="1"/>
</dbReference>
<dbReference type="InterPro" id="IPR006171">
    <property type="entry name" value="TOPRIM_dom"/>
</dbReference>
<reference evidence="3" key="1">
    <citation type="submission" date="2021-09" db="EMBL/GenBank/DDBJ databases">
        <title>Genomic analysis of Ralstonia spp.</title>
        <authorList>
            <person name="Aburjaile F."/>
            <person name="Ariute J.C."/>
            <person name="Pais A.K.L."/>
            <person name="Albuquerque G.M.R."/>
            <person name="Silva A.M.F."/>
            <person name="Brenig B."/>
            <person name="Azevedo V."/>
            <person name="Matiuzzi M."/>
            <person name="Ramos R."/>
            <person name="Goes-Neto A."/>
            <person name="Soares S."/>
            <person name="Iseppon A.M.B."/>
            <person name="Souza E."/>
            <person name="Gama M."/>
        </authorList>
    </citation>
    <scope>NUCLEOTIDE SEQUENCE</scope>
    <source>
        <strain evidence="3">B4</strain>
    </source>
</reference>
<accession>A0AAE3T716</accession>
<dbReference type="Proteomes" id="UP001143674">
    <property type="component" value="Unassembled WGS sequence"/>
</dbReference>
<dbReference type="InterPro" id="IPR027417">
    <property type="entry name" value="P-loop_NTPase"/>
</dbReference>
<dbReference type="Pfam" id="PF13481">
    <property type="entry name" value="AAA_25"/>
    <property type="match status" value="1"/>
</dbReference>
<sequence>MNAPTNHIEQFAGAMAECGLQPREIVDDGKLHRFDGPDEKRGKCSAWYVLHGDGLPAGSFGDWRTGLCETWCAKADRTMTDAERQAHRQRVEQAKVDAVAERAKVSEEAAVKCAELWNIAANVDGGHAYIERKGIKPAGAKQLRNALLIPLRDAGGELHSLQFIQPDGSKRFKTGGTVAGCYCALGGKPGLDTPLLVCEGWATACSLHETTGYPVAAAMNAGNLLAVAQALRAKLPDVPMIVCADDDIETAGNPGLTKAREAAQAISALLAVPDFGPERPDGATDFNDMHVACGGGAVLASIEATQAGRRDAGAENAQEAGITSTTQAIASRPRLMLACAADIVPEAITWLWPGWLPAGKISILAGSPGAGKTTLALAISAIVSQGGIWPDGVKARAAGRVLIWSSEDDPADTLVPRLMAAGADLRHIHFAQAVADEHGELQPFDPARDMHLLSERLSEMGGADLLIVDPIVSAVSGDAHRVNDVRRNLQSLVDVAAAHRCAVLGISHFAKGTKGTSPAERVIGSQAFVALARMVLVAGKDEAAERRILARAKSNISPDDGGVSYSIEQVEAGIGITASRIVWGELIQGTAREILGDVEQDEDQEERTERDEAADFLRSLLEAGPVSVKVIKADAAGAGYAWRTIERAKRELDVEARKAGMKEGWVWALPAEVRHEDGEPRHSLNGGGLRESWRSSGITRVCGEGKTASFAEGREDRHRTESGGVRTQDAEIDTLGPADNTAPVVGNDGIGGEL</sequence>
<dbReference type="InterPro" id="IPR034154">
    <property type="entry name" value="TOPRIM_DnaG/twinkle"/>
</dbReference>
<evidence type="ECO:0000313" key="4">
    <source>
        <dbReference type="Proteomes" id="UP001143674"/>
    </source>
</evidence>
<dbReference type="SMART" id="SM00382">
    <property type="entry name" value="AAA"/>
    <property type="match status" value="1"/>
</dbReference>
<gene>
    <name evidence="3" type="ORF">LBW55_23260</name>
</gene>
<protein>
    <submittedName>
        <fullName evidence="3">AAA family ATPase</fullName>
    </submittedName>
</protein>
<dbReference type="EMBL" id="JAIVEX010000015">
    <property type="protein sequence ID" value="MDB0524533.1"/>
    <property type="molecule type" value="Genomic_DNA"/>
</dbReference>
<evidence type="ECO:0000313" key="3">
    <source>
        <dbReference type="EMBL" id="MDB0524533.1"/>
    </source>
</evidence>
<dbReference type="InterPro" id="IPR003593">
    <property type="entry name" value="AAA+_ATPase"/>
</dbReference>
<dbReference type="PRINTS" id="PR01874">
    <property type="entry name" value="DNAREPAIRADA"/>
</dbReference>
<feature type="region of interest" description="Disordered" evidence="1">
    <location>
        <begin position="705"/>
        <end position="754"/>
    </location>
</feature>
<dbReference type="CDD" id="cd01029">
    <property type="entry name" value="TOPRIM_primases"/>
    <property type="match status" value="1"/>
</dbReference>
<proteinExistence type="predicted"/>
<dbReference type="RefSeq" id="WP_247588947.1">
    <property type="nucleotide sequence ID" value="NZ_JABZEH010000001.1"/>
</dbReference>
<dbReference type="AlphaFoldDB" id="A0AAE3T716"/>
<comment type="caution">
    <text evidence="3">The sequence shown here is derived from an EMBL/GenBank/DDBJ whole genome shotgun (WGS) entry which is preliminary data.</text>
</comment>
<dbReference type="Gene3D" id="3.40.50.300">
    <property type="entry name" value="P-loop containing nucleotide triphosphate hydrolases"/>
    <property type="match status" value="1"/>
</dbReference>
<evidence type="ECO:0000259" key="2">
    <source>
        <dbReference type="SMART" id="SM00382"/>
    </source>
</evidence>
<feature type="domain" description="AAA+ ATPase" evidence="2">
    <location>
        <begin position="358"/>
        <end position="542"/>
    </location>
</feature>